<dbReference type="PANTHER" id="PTHR11893">
    <property type="entry name" value="INNEXIN"/>
    <property type="match status" value="1"/>
</dbReference>
<keyword evidence="7 9" id="KW-0472">Membrane</keyword>
<dbReference type="PROSITE" id="PS51013">
    <property type="entry name" value="PANNEXIN"/>
    <property type="match status" value="1"/>
</dbReference>
<evidence type="ECO:0000313" key="13">
    <source>
        <dbReference type="EMBL" id="CAF4201352.1"/>
    </source>
</evidence>
<evidence type="ECO:0000256" key="8">
    <source>
        <dbReference type="ARBA" id="ARBA00023303"/>
    </source>
</evidence>
<evidence type="ECO:0000256" key="9">
    <source>
        <dbReference type="RuleBase" id="RU010713"/>
    </source>
</evidence>
<comment type="caution">
    <text evidence="9">Lacks conserved residue(s) required for the propagation of feature annotation.</text>
</comment>
<evidence type="ECO:0000256" key="4">
    <source>
        <dbReference type="ARBA" id="ARBA00022692"/>
    </source>
</evidence>
<dbReference type="PANTHER" id="PTHR11893:SF36">
    <property type="entry name" value="INNEXIN-5"/>
    <property type="match status" value="1"/>
</dbReference>
<comment type="similarity">
    <text evidence="9">Belongs to the pannexin family.</text>
</comment>
<evidence type="ECO:0000256" key="6">
    <source>
        <dbReference type="ARBA" id="ARBA00023065"/>
    </source>
</evidence>
<dbReference type="AlphaFoldDB" id="A0A814VLB8"/>
<keyword evidence="4 9" id="KW-0812">Transmembrane</keyword>
<evidence type="ECO:0000256" key="5">
    <source>
        <dbReference type="ARBA" id="ARBA00022989"/>
    </source>
</evidence>
<gene>
    <name evidence="9" type="primary">inx</name>
    <name evidence="13" type="ORF">BYL167_LOCUS23658</name>
    <name evidence="10" type="ORF">CJN711_LOCUS11451</name>
    <name evidence="12" type="ORF">GIL414_LOCUS12228</name>
    <name evidence="11" type="ORF">KQP761_LOCUS30273</name>
</gene>
<dbReference type="Proteomes" id="UP000681967">
    <property type="component" value="Unassembled WGS sequence"/>
</dbReference>
<comment type="caution">
    <text evidence="10">The sequence shown here is derived from an EMBL/GenBank/DDBJ whole genome shotgun (WGS) entry which is preliminary data.</text>
</comment>
<dbReference type="EMBL" id="CAJOBJ010004732">
    <property type="protein sequence ID" value="CAF4009558.1"/>
    <property type="molecule type" value="Genomic_DNA"/>
</dbReference>
<name>A0A814VLB8_9BILA</name>
<dbReference type="Proteomes" id="UP000663834">
    <property type="component" value="Unassembled WGS sequence"/>
</dbReference>
<dbReference type="GO" id="GO:0034220">
    <property type="term" value="P:monoatomic ion transmembrane transport"/>
    <property type="evidence" value="ECO:0007669"/>
    <property type="project" value="UniProtKB-KW"/>
</dbReference>
<feature type="transmembrane region" description="Helical" evidence="9">
    <location>
        <begin position="30"/>
        <end position="53"/>
    </location>
</feature>
<dbReference type="Proteomes" id="UP000681720">
    <property type="component" value="Unassembled WGS sequence"/>
</dbReference>
<keyword evidence="2 9" id="KW-0813">Transport</keyword>
<feature type="transmembrane region" description="Helical" evidence="9">
    <location>
        <begin position="203"/>
        <end position="225"/>
    </location>
</feature>
<evidence type="ECO:0000256" key="2">
    <source>
        <dbReference type="ARBA" id="ARBA00022448"/>
    </source>
</evidence>
<dbReference type="PRINTS" id="PR01262">
    <property type="entry name" value="INNEXIN"/>
</dbReference>
<dbReference type="OrthoDB" id="5867527at2759"/>
<dbReference type="EMBL" id="CAJOBH010017733">
    <property type="protein sequence ID" value="CAF4201352.1"/>
    <property type="molecule type" value="Genomic_DNA"/>
</dbReference>
<proteinExistence type="inferred from homology"/>
<dbReference type="GO" id="GO:0005921">
    <property type="term" value="C:gap junction"/>
    <property type="evidence" value="ECO:0007669"/>
    <property type="project" value="UniProtKB-UniRule"/>
</dbReference>
<dbReference type="Pfam" id="PF00876">
    <property type="entry name" value="Innexin"/>
    <property type="match status" value="1"/>
</dbReference>
<evidence type="ECO:0000313" key="14">
    <source>
        <dbReference type="Proteomes" id="UP000663855"/>
    </source>
</evidence>
<evidence type="ECO:0000256" key="7">
    <source>
        <dbReference type="ARBA" id="ARBA00023136"/>
    </source>
</evidence>
<keyword evidence="3" id="KW-1003">Cell membrane</keyword>
<dbReference type="EMBL" id="CAJNOW010016825">
    <property type="protein sequence ID" value="CAF1652581.1"/>
    <property type="molecule type" value="Genomic_DNA"/>
</dbReference>
<comment type="subcellular location">
    <subcellularLocation>
        <location evidence="1 9">Cell membrane</location>
        <topology evidence="1 9">Multi-pass membrane protein</topology>
    </subcellularLocation>
</comment>
<evidence type="ECO:0000256" key="3">
    <source>
        <dbReference type="ARBA" id="ARBA00022475"/>
    </source>
</evidence>
<dbReference type="InterPro" id="IPR000990">
    <property type="entry name" value="Innexin"/>
</dbReference>
<dbReference type="EMBL" id="CAJNOV010004871">
    <property type="protein sequence ID" value="CAF1189820.1"/>
    <property type="molecule type" value="Genomic_DNA"/>
</dbReference>
<keyword evidence="5 9" id="KW-1133">Transmembrane helix</keyword>
<keyword evidence="8 9" id="KW-0407">Ion channel</keyword>
<feature type="transmembrane region" description="Helical" evidence="9">
    <location>
        <begin position="102"/>
        <end position="121"/>
    </location>
</feature>
<feature type="transmembrane region" description="Helical" evidence="9">
    <location>
        <begin position="65"/>
        <end position="82"/>
    </location>
</feature>
<reference evidence="10" key="1">
    <citation type="submission" date="2021-02" db="EMBL/GenBank/DDBJ databases">
        <authorList>
            <person name="Nowell W R."/>
        </authorList>
    </citation>
    <scope>NUCLEOTIDE SEQUENCE</scope>
</reference>
<evidence type="ECO:0000256" key="1">
    <source>
        <dbReference type="ARBA" id="ARBA00004651"/>
    </source>
</evidence>
<keyword evidence="6 9" id="KW-0406">Ion transport</keyword>
<organism evidence="10 14">
    <name type="scientific">Rotaria magnacalcarata</name>
    <dbReference type="NCBI Taxonomy" id="392030"/>
    <lineage>
        <taxon>Eukaryota</taxon>
        <taxon>Metazoa</taxon>
        <taxon>Spiralia</taxon>
        <taxon>Gnathifera</taxon>
        <taxon>Rotifera</taxon>
        <taxon>Eurotatoria</taxon>
        <taxon>Bdelloidea</taxon>
        <taxon>Philodinida</taxon>
        <taxon>Philodinidae</taxon>
        <taxon>Rotaria</taxon>
    </lineage>
</organism>
<accession>A0A814VLB8</accession>
<sequence length="441" mass="52260">MLYPVVQAFSELGLPKIRNDDFFDQISRRYSIIILGILFIIVTTSNLVGNPIYCYTQMVDIQYKIDYVNWVCWISSSYYLPFDKALPNRNQSPPEKIPYYQWVPFILFFMMMLFYIPGFLWRKMNRSCGLDTKVVTSILADIDPIDGENLKDSIDVLVKHIDKALTYHRDYYHGFMFSTWKRYSWLFCCSLGKKSGNYLACSYIIVKLLYIANAIGQIFLLNIFLGNQFHLYGFEVLKKWFYGQQIEVAERFPRITMCRLTIRTLGDNIQPYDVQCLLPINIFNEKIFLIIWFWLAFVVLASIFGLVKWFHYFTLSSRKNFIRCFLQANRINYFSENTTSFDIEMVRTFVDRYCRQDGILLLRIADANINHVLVGELVCSLWDHWHMQRKIRIDALPQHSDHYKTKLLDEHDHYHSGLIPLTEPISIIHDERYVALPTHIV</sequence>
<feature type="transmembrane region" description="Helical" evidence="9">
    <location>
        <begin position="287"/>
        <end position="310"/>
    </location>
</feature>
<evidence type="ECO:0000313" key="10">
    <source>
        <dbReference type="EMBL" id="CAF1189820.1"/>
    </source>
</evidence>
<dbReference type="GO" id="GO:0005886">
    <property type="term" value="C:plasma membrane"/>
    <property type="evidence" value="ECO:0007669"/>
    <property type="project" value="UniProtKB-SubCell"/>
</dbReference>
<evidence type="ECO:0000313" key="11">
    <source>
        <dbReference type="EMBL" id="CAF1652581.1"/>
    </source>
</evidence>
<comment type="function">
    <text evidence="9">Structural component of the gap junctions.</text>
</comment>
<dbReference type="Proteomes" id="UP000663855">
    <property type="component" value="Unassembled WGS sequence"/>
</dbReference>
<evidence type="ECO:0000313" key="12">
    <source>
        <dbReference type="EMBL" id="CAF4009558.1"/>
    </source>
</evidence>
<protein>
    <recommendedName>
        <fullName evidence="9">Innexin</fullName>
    </recommendedName>
</protein>